<name>A0ABU2FYY6_9EURY</name>
<keyword evidence="1" id="KW-1133">Transmembrane helix</keyword>
<evidence type="ECO:0000313" key="3">
    <source>
        <dbReference type="Proteomes" id="UP001254813"/>
    </source>
</evidence>
<reference evidence="2 3" key="1">
    <citation type="submission" date="2022-06" db="EMBL/GenBank/DDBJ databases">
        <title>Halogeometricum sp. a new haloarchaeum isolate from saline soil.</title>
        <authorList>
            <person name="Strakova D."/>
            <person name="Galisteo C."/>
            <person name="Sanchez-Porro C."/>
            <person name="Ventosa A."/>
        </authorList>
    </citation>
    <scope>NUCLEOTIDE SEQUENCE [LARGE SCALE GENOMIC DNA]</scope>
    <source>
        <strain evidence="3">S3BR25-2</strain>
    </source>
</reference>
<protein>
    <submittedName>
        <fullName evidence="2">DUF1772 domain-containing protein</fullName>
    </submittedName>
</protein>
<organism evidence="2 3">
    <name type="scientific">Halogeometricum luteum</name>
    <dbReference type="NCBI Taxonomy" id="2950537"/>
    <lineage>
        <taxon>Archaea</taxon>
        <taxon>Methanobacteriati</taxon>
        <taxon>Methanobacteriota</taxon>
        <taxon>Stenosarchaea group</taxon>
        <taxon>Halobacteria</taxon>
        <taxon>Halobacteriales</taxon>
        <taxon>Haloferacaceae</taxon>
        <taxon>Halogeometricum</taxon>
    </lineage>
</organism>
<accession>A0ABU2FYY6</accession>
<dbReference type="Pfam" id="PF08592">
    <property type="entry name" value="Anthrone_oxy"/>
    <property type="match status" value="1"/>
</dbReference>
<comment type="caution">
    <text evidence="2">The sequence shown here is derived from an EMBL/GenBank/DDBJ whole genome shotgun (WGS) entry which is preliminary data.</text>
</comment>
<keyword evidence="3" id="KW-1185">Reference proteome</keyword>
<feature type="transmembrane region" description="Helical" evidence="1">
    <location>
        <begin position="92"/>
        <end position="115"/>
    </location>
</feature>
<proteinExistence type="predicted"/>
<dbReference type="RefSeq" id="WP_310927559.1">
    <property type="nucleotide sequence ID" value="NZ_JAMQOQ010000001.1"/>
</dbReference>
<dbReference type="InterPro" id="IPR013901">
    <property type="entry name" value="Anthrone_oxy"/>
</dbReference>
<feature type="transmembrane region" description="Helical" evidence="1">
    <location>
        <begin position="175"/>
        <end position="197"/>
    </location>
</feature>
<evidence type="ECO:0000313" key="2">
    <source>
        <dbReference type="EMBL" id="MDS0293745.1"/>
    </source>
</evidence>
<feature type="transmembrane region" description="Helical" evidence="1">
    <location>
        <begin position="121"/>
        <end position="145"/>
    </location>
</feature>
<dbReference type="EMBL" id="JAMQOQ010000001">
    <property type="protein sequence ID" value="MDS0293745.1"/>
    <property type="molecule type" value="Genomic_DNA"/>
</dbReference>
<keyword evidence="1" id="KW-0472">Membrane</keyword>
<dbReference type="Proteomes" id="UP001254813">
    <property type="component" value="Unassembled WGS sequence"/>
</dbReference>
<keyword evidence="1" id="KW-0812">Transmembrane</keyword>
<evidence type="ECO:0000256" key="1">
    <source>
        <dbReference type="SAM" id="Phobius"/>
    </source>
</evidence>
<feature type="transmembrane region" description="Helical" evidence="1">
    <location>
        <begin position="38"/>
        <end position="62"/>
    </location>
</feature>
<sequence>MLAAFDFDFDRAMPSDVRIETLVSGGAVDQLLPATVPFALLLTVAAAVVLSGLAAGFFFAYAANVTLALNGLTGEAYTTVMQPINESVRNPAFAAVFFGAPAVAALGAVLVLLGGDLLTPYGLLFLLGAGVYLVGTLAVTVVVHLPMNDAIAAWSPSAPPEEWAAVRARWARWNLLRTAAALVSFVAFLAATVALLARPPG</sequence>
<gene>
    <name evidence="2" type="ORF">NDI79_06110</name>
</gene>